<dbReference type="InterPro" id="IPR007891">
    <property type="entry name" value="CHASE3"/>
</dbReference>
<protein>
    <submittedName>
        <fullName evidence="3">CHASE3 domain-containing protein</fullName>
    </submittedName>
</protein>
<evidence type="ECO:0000259" key="2">
    <source>
        <dbReference type="Pfam" id="PF05227"/>
    </source>
</evidence>
<gene>
    <name evidence="3" type="ORF">R3Q59_24465</name>
</gene>
<comment type="caution">
    <text evidence="3">The sequence shown here is derived from an EMBL/GenBank/DDBJ whole genome shotgun (WGS) entry which is preliminary data.</text>
</comment>
<dbReference type="EMBL" id="JAWLKA010000014">
    <property type="protein sequence ID" value="MDV6283648.1"/>
    <property type="molecule type" value="Genomic_DNA"/>
</dbReference>
<name>A0ABU4CJA6_RHOJO</name>
<sequence length="183" mass="19613">MRCPAQQAVAMLRTAFVDQETGQRGFVVTGDPRFLEPYDAGLDQATKLLFALDADLADDGPARAALEAVKQAAQDWTAQAAEPEIAARRAGPLPPDPGTPVTTSDKQLFDTLRNRLDALDTRTDELVTAQFQKIHSAQRTANIATAGAGAGGRDRSRRRIPDAALADPANQPPPHRDRHGRAG</sequence>
<feature type="domain" description="CHASE3" evidence="2">
    <location>
        <begin position="5"/>
        <end position="128"/>
    </location>
</feature>
<dbReference type="Pfam" id="PF05227">
    <property type="entry name" value="CHASE3"/>
    <property type="match status" value="1"/>
</dbReference>
<reference evidence="3 4" key="1">
    <citation type="submission" date="2023-10" db="EMBL/GenBank/DDBJ databases">
        <title>Development of a sustainable strategy for remediation of hydrocarbon-contaminated territories based on the waste exchange concept.</title>
        <authorList>
            <person name="Krivoruchko A."/>
        </authorList>
    </citation>
    <scope>NUCLEOTIDE SEQUENCE [LARGE SCALE GENOMIC DNA]</scope>
    <source>
        <strain evidence="3 4">IEGM 60</strain>
    </source>
</reference>
<feature type="region of interest" description="Disordered" evidence="1">
    <location>
        <begin position="142"/>
        <end position="183"/>
    </location>
</feature>
<evidence type="ECO:0000313" key="3">
    <source>
        <dbReference type="EMBL" id="MDV6283648.1"/>
    </source>
</evidence>
<evidence type="ECO:0000313" key="4">
    <source>
        <dbReference type="Proteomes" id="UP001185737"/>
    </source>
</evidence>
<accession>A0ABU4CJA6</accession>
<dbReference type="Proteomes" id="UP001185737">
    <property type="component" value="Unassembled WGS sequence"/>
</dbReference>
<organism evidence="3 4">
    <name type="scientific">Rhodococcus jostii</name>
    <dbReference type="NCBI Taxonomy" id="132919"/>
    <lineage>
        <taxon>Bacteria</taxon>
        <taxon>Bacillati</taxon>
        <taxon>Actinomycetota</taxon>
        <taxon>Actinomycetes</taxon>
        <taxon>Mycobacteriales</taxon>
        <taxon>Nocardiaceae</taxon>
        <taxon>Rhodococcus</taxon>
    </lineage>
</organism>
<keyword evidence="4" id="KW-1185">Reference proteome</keyword>
<evidence type="ECO:0000256" key="1">
    <source>
        <dbReference type="SAM" id="MobiDB-lite"/>
    </source>
</evidence>
<dbReference type="CDD" id="cd19410">
    <property type="entry name" value="HK9-like_sensor"/>
    <property type="match status" value="1"/>
</dbReference>
<dbReference type="RefSeq" id="WP_317569807.1">
    <property type="nucleotide sequence ID" value="NZ_JAWLKA010000014.1"/>
</dbReference>
<proteinExistence type="predicted"/>